<evidence type="ECO:0000256" key="2">
    <source>
        <dbReference type="SAM" id="Phobius"/>
    </source>
</evidence>
<dbReference type="OrthoDB" id="2382202at2"/>
<evidence type="ECO:0000256" key="1">
    <source>
        <dbReference type="SAM" id="MobiDB-lite"/>
    </source>
</evidence>
<dbReference type="Proteomes" id="UP000245634">
    <property type="component" value="Unassembled WGS sequence"/>
</dbReference>
<gene>
    <name evidence="3" type="ORF">C7459_10939</name>
</gene>
<evidence type="ECO:0000313" key="4">
    <source>
        <dbReference type="Proteomes" id="UP000245634"/>
    </source>
</evidence>
<feature type="transmembrane region" description="Helical" evidence="2">
    <location>
        <begin position="38"/>
        <end position="60"/>
    </location>
</feature>
<keyword evidence="2" id="KW-1133">Transmembrane helix</keyword>
<sequence>MNNKDKSIDLGIAVAFAVVGFFFTGALSLAAGNTVMTSILRGAVGLFGSFILGIIVRVALHTFVGTIEEKHNDVLGKHIDLLLPEQSSKKQGASADAKNLDHADDFVPWNPGSDSLTDPFEDIDPEKLAEALRHLDD</sequence>
<protein>
    <submittedName>
        <fullName evidence="3">Uncharacterized protein</fullName>
    </submittedName>
</protein>
<evidence type="ECO:0000313" key="3">
    <source>
        <dbReference type="EMBL" id="PWK12687.1"/>
    </source>
</evidence>
<organism evidence="3 4">
    <name type="scientific">Tumebacillus permanentifrigoris</name>
    <dbReference type="NCBI Taxonomy" id="378543"/>
    <lineage>
        <taxon>Bacteria</taxon>
        <taxon>Bacillati</taxon>
        <taxon>Bacillota</taxon>
        <taxon>Bacilli</taxon>
        <taxon>Bacillales</taxon>
        <taxon>Alicyclobacillaceae</taxon>
        <taxon>Tumebacillus</taxon>
    </lineage>
</organism>
<dbReference type="AlphaFoldDB" id="A0A316D7Y5"/>
<keyword evidence="4" id="KW-1185">Reference proteome</keyword>
<name>A0A316D7Y5_9BACL</name>
<accession>A0A316D7Y5</accession>
<keyword evidence="2" id="KW-0472">Membrane</keyword>
<comment type="caution">
    <text evidence="3">The sequence shown here is derived from an EMBL/GenBank/DDBJ whole genome shotgun (WGS) entry which is preliminary data.</text>
</comment>
<feature type="region of interest" description="Disordered" evidence="1">
    <location>
        <begin position="90"/>
        <end position="122"/>
    </location>
</feature>
<keyword evidence="2" id="KW-0812">Transmembrane</keyword>
<dbReference type="RefSeq" id="WP_109689320.1">
    <property type="nucleotide sequence ID" value="NZ_QGGL01000009.1"/>
</dbReference>
<proteinExistence type="predicted"/>
<reference evidence="3 4" key="1">
    <citation type="submission" date="2018-05" db="EMBL/GenBank/DDBJ databases">
        <title>Genomic Encyclopedia of Type Strains, Phase IV (KMG-IV): sequencing the most valuable type-strain genomes for metagenomic binning, comparative biology and taxonomic classification.</title>
        <authorList>
            <person name="Goeker M."/>
        </authorList>
    </citation>
    <scope>NUCLEOTIDE SEQUENCE [LARGE SCALE GENOMIC DNA]</scope>
    <source>
        <strain evidence="3 4">DSM 18773</strain>
    </source>
</reference>
<dbReference type="EMBL" id="QGGL01000009">
    <property type="protein sequence ID" value="PWK12687.1"/>
    <property type="molecule type" value="Genomic_DNA"/>
</dbReference>
<feature type="transmembrane region" description="Helical" evidence="2">
    <location>
        <begin position="12"/>
        <end position="32"/>
    </location>
</feature>